<dbReference type="Gene3D" id="3.30.420.40">
    <property type="match status" value="2"/>
</dbReference>
<evidence type="ECO:0008006" key="4">
    <source>
        <dbReference type="Google" id="ProtNLM"/>
    </source>
</evidence>
<organism evidence="2 3">
    <name type="scientific">Candidatus Wolfebacteria bacterium RIFCSPHIGHO2_01_FULL_48_22</name>
    <dbReference type="NCBI Taxonomy" id="1802555"/>
    <lineage>
        <taxon>Bacteria</taxon>
        <taxon>Candidatus Wolfeibacteriota</taxon>
    </lineage>
</organism>
<accession>A0A1F8DRJ3</accession>
<keyword evidence="1" id="KW-1133">Transmembrane helix</keyword>
<keyword evidence="1" id="KW-0472">Membrane</keyword>
<dbReference type="STRING" id="1802555.A2755_02525"/>
<comment type="caution">
    <text evidence="2">The sequence shown here is derived from an EMBL/GenBank/DDBJ whole genome shotgun (WGS) entry which is preliminary data.</text>
</comment>
<proteinExistence type="predicted"/>
<dbReference type="AlphaFoldDB" id="A0A1F8DRJ3"/>
<protein>
    <recommendedName>
        <fullName evidence="4">SHS2 domain-containing protein</fullName>
    </recommendedName>
</protein>
<evidence type="ECO:0000313" key="3">
    <source>
        <dbReference type="Proteomes" id="UP000177029"/>
    </source>
</evidence>
<feature type="transmembrane region" description="Helical" evidence="1">
    <location>
        <begin position="339"/>
        <end position="364"/>
    </location>
</feature>
<dbReference type="Gene3D" id="3.30.1490.300">
    <property type="match status" value="1"/>
</dbReference>
<reference evidence="2 3" key="1">
    <citation type="journal article" date="2016" name="Nat. Commun.">
        <title>Thousands of microbial genomes shed light on interconnected biogeochemical processes in an aquifer system.</title>
        <authorList>
            <person name="Anantharaman K."/>
            <person name="Brown C.T."/>
            <person name="Hug L.A."/>
            <person name="Sharon I."/>
            <person name="Castelle C.J."/>
            <person name="Probst A.J."/>
            <person name="Thomas B.C."/>
            <person name="Singh A."/>
            <person name="Wilkins M.J."/>
            <person name="Karaoz U."/>
            <person name="Brodie E.L."/>
            <person name="Williams K.H."/>
            <person name="Hubbard S.S."/>
            <person name="Banfield J.F."/>
        </authorList>
    </citation>
    <scope>NUCLEOTIDE SEQUENCE [LARGE SCALE GENOMIC DNA]</scope>
</reference>
<evidence type="ECO:0000256" key="1">
    <source>
        <dbReference type="SAM" id="Phobius"/>
    </source>
</evidence>
<name>A0A1F8DRJ3_9BACT</name>
<sequence>MREAKPKGKKRARWLNILQPQLHIGGIDISDQSLAFLRIDQKNGSWERASVRLEEAVVENGKILQREKFIKSIQELRQKITHKKKETIPVVVSISDENVYTQRFSLPPLKRAEFDEAVKLNLQTISPSDSSTMYYDWERIGQEEESGEAEILASFIEKKVIDELVKVFADERFFITAVEQKAASTVRTIRHLEKTFDSAKSYLLVMDAADGISFVIVRKGMAYFGRFSDWNSVEGDLRNFIVREYHQISNFFTNKFHEQFECAYMALQNSSEEIAKIVQENFTVPVRQVRLPAGQAGAWLVALGAALRGVAPRSQDTQISLAPEGTELLYQQMLTSSFLSLWTGIFSGAAVIILAAFLGVFVFLNTHVQNTAETVISSFNDPQILAQYEFYTKEAGIFNASITKALEIKNQQVKWGTFMRDIFDRTGSSVVISRIYMQARNMPVTVTGTAATESEVSAFRDRLAQLPYVTEIDLPLSSFQRVDATHISFRLMFKFKNLDF</sequence>
<dbReference type="EMBL" id="MGIP01000011">
    <property type="protein sequence ID" value="OGM91253.1"/>
    <property type="molecule type" value="Genomic_DNA"/>
</dbReference>
<dbReference type="InterPro" id="IPR005883">
    <property type="entry name" value="PilM"/>
</dbReference>
<evidence type="ECO:0000313" key="2">
    <source>
        <dbReference type="EMBL" id="OGM91253.1"/>
    </source>
</evidence>
<dbReference type="Proteomes" id="UP000177029">
    <property type="component" value="Unassembled WGS sequence"/>
</dbReference>
<gene>
    <name evidence="2" type="ORF">A2755_02525</name>
</gene>
<dbReference type="Pfam" id="PF11104">
    <property type="entry name" value="PilM_2"/>
    <property type="match status" value="1"/>
</dbReference>
<keyword evidence="1" id="KW-0812">Transmembrane</keyword>